<evidence type="ECO:0000256" key="9">
    <source>
        <dbReference type="ARBA" id="ARBA00023204"/>
    </source>
</evidence>
<evidence type="ECO:0000256" key="8">
    <source>
        <dbReference type="ARBA" id="ARBA00023125"/>
    </source>
</evidence>
<dbReference type="InterPro" id="IPR014017">
    <property type="entry name" value="DNA_helicase_UvrD-like_C"/>
</dbReference>
<comment type="catalytic activity">
    <reaction evidence="12 13">
        <text>ATP + H2O = ADP + phosphate + H(+)</text>
        <dbReference type="Rhea" id="RHEA:13065"/>
        <dbReference type="ChEBI" id="CHEBI:15377"/>
        <dbReference type="ChEBI" id="CHEBI:15378"/>
        <dbReference type="ChEBI" id="CHEBI:30616"/>
        <dbReference type="ChEBI" id="CHEBI:43474"/>
        <dbReference type="ChEBI" id="CHEBI:456216"/>
        <dbReference type="EC" id="5.6.2.4"/>
    </reaction>
</comment>
<keyword evidence="2 13" id="KW-0547">Nucleotide-binding</keyword>
<evidence type="ECO:0000256" key="4">
    <source>
        <dbReference type="ARBA" id="ARBA00022801"/>
    </source>
</evidence>
<name>A0A9D1NZ50_9FIRM</name>
<evidence type="ECO:0000313" key="19">
    <source>
        <dbReference type="Proteomes" id="UP000886889"/>
    </source>
</evidence>
<dbReference type="Pfam" id="PF00580">
    <property type="entry name" value="UvrD-helicase"/>
    <property type="match status" value="1"/>
</dbReference>
<dbReference type="InterPro" id="IPR011335">
    <property type="entry name" value="Restrct_endonuc-II-like"/>
</dbReference>
<dbReference type="Pfam" id="PF13361">
    <property type="entry name" value="UvrD_C"/>
    <property type="match status" value="1"/>
</dbReference>
<keyword evidence="7 13" id="KW-0067">ATP-binding</keyword>
<dbReference type="PANTHER" id="PTHR11070">
    <property type="entry name" value="UVRD / RECB / PCRA DNA HELICASE FAMILY MEMBER"/>
    <property type="match status" value="1"/>
</dbReference>
<evidence type="ECO:0000256" key="3">
    <source>
        <dbReference type="ARBA" id="ARBA00022763"/>
    </source>
</evidence>
<evidence type="ECO:0000256" key="7">
    <source>
        <dbReference type="ARBA" id="ARBA00022840"/>
    </source>
</evidence>
<reference evidence="18" key="1">
    <citation type="submission" date="2020-10" db="EMBL/GenBank/DDBJ databases">
        <authorList>
            <person name="Gilroy R."/>
        </authorList>
    </citation>
    <scope>NUCLEOTIDE SEQUENCE</scope>
    <source>
        <strain evidence="18">ChiBcec6-7307</strain>
    </source>
</reference>
<keyword evidence="4 13" id="KW-0378">Hydrolase</keyword>
<dbReference type="GO" id="GO:0033202">
    <property type="term" value="C:DNA helicase complex"/>
    <property type="evidence" value="ECO:0007669"/>
    <property type="project" value="TreeGrafter"/>
</dbReference>
<dbReference type="GO" id="GO:0000724">
    <property type="term" value="P:double-strand break repair via homologous recombination"/>
    <property type="evidence" value="ECO:0007669"/>
    <property type="project" value="UniProtKB-UniRule"/>
</dbReference>
<dbReference type="AlphaFoldDB" id="A0A9D1NZ50"/>
<dbReference type="InterPro" id="IPR038726">
    <property type="entry name" value="PDDEXK_AddAB-type"/>
</dbReference>
<evidence type="ECO:0000256" key="15">
    <source>
        <dbReference type="SAM" id="Coils"/>
    </source>
</evidence>
<reference evidence="18" key="2">
    <citation type="journal article" date="2021" name="PeerJ">
        <title>Extensive microbial diversity within the chicken gut microbiome revealed by metagenomics and culture.</title>
        <authorList>
            <person name="Gilroy R."/>
            <person name="Ravi A."/>
            <person name="Getino M."/>
            <person name="Pursley I."/>
            <person name="Horton D.L."/>
            <person name="Alikhan N.F."/>
            <person name="Baker D."/>
            <person name="Gharbi K."/>
            <person name="Hall N."/>
            <person name="Watson M."/>
            <person name="Adriaenssens E.M."/>
            <person name="Foster-Nyarko E."/>
            <person name="Jarju S."/>
            <person name="Secka A."/>
            <person name="Antonio M."/>
            <person name="Oren A."/>
            <person name="Chaudhuri R.R."/>
            <person name="La Ragione R."/>
            <person name="Hildebrand F."/>
            <person name="Pallen M.J."/>
        </authorList>
    </citation>
    <scope>NUCLEOTIDE SEQUENCE</scope>
    <source>
        <strain evidence="18">ChiBcec6-7307</strain>
    </source>
</reference>
<dbReference type="InterPro" id="IPR027417">
    <property type="entry name" value="P-loop_NTPase"/>
</dbReference>
<keyword evidence="5 13" id="KW-0347">Helicase</keyword>
<dbReference type="InterPro" id="IPR011604">
    <property type="entry name" value="PDDEXK-like_dom_sf"/>
</dbReference>
<keyword evidence="6 13" id="KW-0269">Exonuclease</keyword>
<evidence type="ECO:0000256" key="14">
    <source>
        <dbReference type="PROSITE-ProRule" id="PRU00560"/>
    </source>
</evidence>
<comment type="function">
    <text evidence="13">The heterodimer acts as both an ATP-dependent DNA helicase and an ATP-dependent, dual-direction single-stranded exonuclease. Recognizes the chi site generating a DNA molecule suitable for the initiation of homologous recombination. The AddA nuclease domain is required for chi fragment generation; this subunit has the helicase and 3' -&gt; 5' nuclease activities.</text>
</comment>
<comment type="cofactor">
    <cofactor evidence="13">
        <name>Mg(2+)</name>
        <dbReference type="ChEBI" id="CHEBI:18420"/>
    </cofactor>
</comment>
<dbReference type="GO" id="GO:0003690">
    <property type="term" value="F:double-stranded DNA binding"/>
    <property type="evidence" value="ECO:0007669"/>
    <property type="project" value="UniProtKB-UniRule"/>
</dbReference>
<dbReference type="EC" id="3.1.-.-" evidence="13"/>
<evidence type="ECO:0000256" key="12">
    <source>
        <dbReference type="ARBA" id="ARBA00048988"/>
    </source>
</evidence>
<comment type="caution">
    <text evidence="18">The sequence shown here is derived from an EMBL/GenBank/DDBJ whole genome shotgun (WGS) entry which is preliminary data.</text>
</comment>
<dbReference type="SUPFAM" id="SSF52980">
    <property type="entry name" value="Restriction endonuclease-like"/>
    <property type="match status" value="1"/>
</dbReference>
<dbReference type="HAMAP" id="MF_01451">
    <property type="entry name" value="AddA"/>
    <property type="match status" value="1"/>
</dbReference>
<dbReference type="Gene3D" id="3.90.320.10">
    <property type="match status" value="1"/>
</dbReference>
<dbReference type="CDD" id="cd17932">
    <property type="entry name" value="DEXQc_UvrD"/>
    <property type="match status" value="1"/>
</dbReference>
<evidence type="ECO:0000256" key="2">
    <source>
        <dbReference type="ARBA" id="ARBA00022741"/>
    </source>
</evidence>
<dbReference type="GO" id="GO:0008408">
    <property type="term" value="F:3'-5' exonuclease activity"/>
    <property type="evidence" value="ECO:0007669"/>
    <property type="project" value="UniProtKB-UniRule"/>
</dbReference>
<dbReference type="SUPFAM" id="SSF52540">
    <property type="entry name" value="P-loop containing nucleoside triphosphate hydrolases"/>
    <property type="match status" value="1"/>
</dbReference>
<feature type="binding site" evidence="14">
    <location>
        <begin position="24"/>
        <end position="31"/>
    </location>
    <ligand>
        <name>ATP</name>
        <dbReference type="ChEBI" id="CHEBI:30616"/>
    </ligand>
</feature>
<keyword evidence="3 13" id="KW-0227">DNA damage</keyword>
<protein>
    <recommendedName>
        <fullName evidence="13">ATP-dependent helicase/nuclease subunit A</fullName>
        <ecNumber evidence="13">3.1.-.-</ecNumber>
        <ecNumber evidence="13">5.6.2.4</ecNumber>
    </recommendedName>
    <alternativeName>
        <fullName evidence="13">ATP-dependent helicase/nuclease AddA</fullName>
    </alternativeName>
    <alternativeName>
        <fullName evidence="13">DNA 3'-5' helicase AddA</fullName>
    </alternativeName>
</protein>
<keyword evidence="9 13" id="KW-0234">DNA repair</keyword>
<dbReference type="GO" id="GO:0005829">
    <property type="term" value="C:cytosol"/>
    <property type="evidence" value="ECO:0007669"/>
    <property type="project" value="TreeGrafter"/>
</dbReference>
<comment type="similarity">
    <text evidence="13">Belongs to the helicase family. AddA subfamily.</text>
</comment>
<dbReference type="PROSITE" id="PS51217">
    <property type="entry name" value="UVRD_HELICASE_CTER"/>
    <property type="match status" value="1"/>
</dbReference>
<feature type="domain" description="UvrD-like helicase C-terminal" evidence="17">
    <location>
        <begin position="499"/>
        <end position="799"/>
    </location>
</feature>
<dbReference type="NCBIfam" id="TIGR02785">
    <property type="entry name" value="addA_Gpos"/>
    <property type="match status" value="1"/>
</dbReference>
<dbReference type="EMBL" id="DVOS01000019">
    <property type="protein sequence ID" value="HIV22598.1"/>
    <property type="molecule type" value="Genomic_DNA"/>
</dbReference>
<dbReference type="PROSITE" id="PS51198">
    <property type="entry name" value="UVRD_HELICASE_ATP_BIND"/>
    <property type="match status" value="1"/>
</dbReference>
<sequence length="1230" mass="142639">MGTVWTKEQQEVMNLRDCNMLVSAAAGSGKTAVLVERIVSRIMDDRKPVDIDRLLVVTFTNAAAAEMRERIAGALEEKLEQQPENVHLQRQATLIHQARITTIHSFCLDVIRNHFDRISLDPGFRIGDEGELKLLRQEVMEQLLEEEYEESRPEFEKFAESFAPGRTDGRLEEVIGEFFDFSMGYPWPEEWRQRCLKEYQAETWEEAEEAEWLQDLLEKLELTVKDLGKQMEQALNTSKEQDGPRTYLPMLESDLAMLEKLQDCKSYRAYADFFQKKLSWEPLSRKKDPEASEAKKTLVKRIRDQVKDEVYRIQEEYFFESPEQILEDIRGAAPLVEELVRLAGRFQQMYQARKEEKNLVDFADLEHYALEILVRKEGEETVPTVTAREYALEFEEVMIDEYQDSNLVQEILLSSVSSPERHNRFMVGDVKQSIYRFRLARPELFMEKYHGYARDGGENRRIDLHKNFRSRSQVLEGVNLVFRQIMTDKLGDVEYDDDAALYPGAQFPPADREEFYEPELWLVNADEPEEESEEKLERDLRRREAVMAAQRIREMAGREKIWDKEEGGYRPVRYGDVVVLLRTMAGWSETFMEVFREYQIPADTGSTTGYFSALEIKTVLSYLRVLDNPRQDIPLASALRSPFGGLTDEELALLRIGSPDTDFYTCCIKWMGQWKEMQPEAGSREAGLLDKMSRFWKQMEQLREELPYTPMHQLLWKILDVTGYRDYAAAMPGGEQRTANLDMLVEKAAAYEATSYRGLFHFVRYIENLQKYEVDYGEASAAGEAADTVRVMSIHKSKGLEFPVVLVCGLGKTFNQQDARGGLVFHASLGVGCDRIDPVYRIRRPLLPRKMIARAIREENLGEELRILYVAMTRAKEKLILTGGVRNLARSEEKWSFGQGRKEEKLSGFMLAGASSYLDWVMPALLRHPCSEEFRKEEEVLAPAASPVQKYPGSFSIHIQTRQREQQHSREQLFAQKTEEELAGLDLDRVYDQDTCRYLEKVMSGSYPYPESEKIPGKVSVSELKHLWYQEELPAQSLYREPVPEPLIPGFMEKEKRESGAARGTIYHRFLENMDFTGEFHGKFMDSQLETMVKCGKIHRDESGWISRDRINRFLETDLARRMQEAAREGNLFREQPFTLGLSASDIHSGWDPGETVLIQGIIDAYFYEEDGIVLVDYKTDYVPDGRPESLVSRYRIQLDYYRKALERLTGKPVRERLLYSFSLDRAIPV</sequence>
<dbReference type="Gene3D" id="3.40.50.300">
    <property type="entry name" value="P-loop containing nucleotide triphosphate hydrolases"/>
    <property type="match status" value="3"/>
</dbReference>
<feature type="domain" description="UvrD-like helicase ATP-binding" evidence="16">
    <location>
        <begin position="3"/>
        <end position="471"/>
    </location>
</feature>
<evidence type="ECO:0000259" key="17">
    <source>
        <dbReference type="PROSITE" id="PS51217"/>
    </source>
</evidence>
<dbReference type="EC" id="5.6.2.4" evidence="13"/>
<keyword evidence="10 13" id="KW-0413">Isomerase</keyword>
<evidence type="ECO:0000256" key="11">
    <source>
        <dbReference type="ARBA" id="ARBA00034617"/>
    </source>
</evidence>
<proteinExistence type="inferred from homology"/>
<comment type="catalytic activity">
    <reaction evidence="11 13">
        <text>Couples ATP hydrolysis with the unwinding of duplex DNA by translocating in the 3'-5' direction.</text>
        <dbReference type="EC" id="5.6.2.4"/>
    </reaction>
</comment>
<dbReference type="Gene3D" id="1.10.274.50">
    <property type="match status" value="1"/>
</dbReference>
<dbReference type="FunFam" id="3.40.50.300:FF:001236">
    <property type="entry name" value="ATP-dependent helicase/nuclease subunit A"/>
    <property type="match status" value="1"/>
</dbReference>
<keyword evidence="15" id="KW-0175">Coiled coil</keyword>
<keyword evidence="8 13" id="KW-0238">DNA-binding</keyword>
<gene>
    <name evidence="13 18" type="primary">addA</name>
    <name evidence="18" type="ORF">IAC80_01530</name>
</gene>
<evidence type="ECO:0000256" key="10">
    <source>
        <dbReference type="ARBA" id="ARBA00023235"/>
    </source>
</evidence>
<accession>A0A9D1NZ50</accession>
<feature type="coiled-coil region" evidence="15">
    <location>
        <begin position="210"/>
        <end position="237"/>
    </location>
</feature>
<comment type="subunit">
    <text evidence="13">Heterodimer of AddA and AddB/RexB.</text>
</comment>
<evidence type="ECO:0000256" key="5">
    <source>
        <dbReference type="ARBA" id="ARBA00022806"/>
    </source>
</evidence>
<dbReference type="InterPro" id="IPR000212">
    <property type="entry name" value="DNA_helicase_UvrD/REP"/>
</dbReference>
<evidence type="ECO:0000256" key="1">
    <source>
        <dbReference type="ARBA" id="ARBA00022722"/>
    </source>
</evidence>
<dbReference type="GO" id="GO:0043138">
    <property type="term" value="F:3'-5' DNA helicase activity"/>
    <property type="evidence" value="ECO:0007669"/>
    <property type="project" value="UniProtKB-UniRule"/>
</dbReference>
<evidence type="ECO:0000256" key="6">
    <source>
        <dbReference type="ARBA" id="ARBA00022839"/>
    </source>
</evidence>
<evidence type="ECO:0000259" key="16">
    <source>
        <dbReference type="PROSITE" id="PS51198"/>
    </source>
</evidence>
<dbReference type="InterPro" id="IPR014152">
    <property type="entry name" value="AddA"/>
</dbReference>
<evidence type="ECO:0000256" key="13">
    <source>
        <dbReference type="HAMAP-Rule" id="MF_01451"/>
    </source>
</evidence>
<dbReference type="Proteomes" id="UP000886889">
    <property type="component" value="Unassembled WGS sequence"/>
</dbReference>
<dbReference type="PANTHER" id="PTHR11070:SF48">
    <property type="entry name" value="ATP-DEPENDENT HELICASE_NUCLEASE SUBUNIT A"/>
    <property type="match status" value="1"/>
</dbReference>
<organism evidence="18 19">
    <name type="scientific">Candidatus Merdiplasma excrementigallinarum</name>
    <dbReference type="NCBI Taxonomy" id="2840864"/>
    <lineage>
        <taxon>Bacteria</taxon>
        <taxon>Bacillati</taxon>
        <taxon>Bacillota</taxon>
        <taxon>Clostridia</taxon>
        <taxon>Lachnospirales</taxon>
        <taxon>Lachnospiraceae</taxon>
        <taxon>Lachnospiraceae incertae sedis</taxon>
        <taxon>Candidatus Merdiplasma</taxon>
    </lineage>
</organism>
<evidence type="ECO:0000313" key="18">
    <source>
        <dbReference type="EMBL" id="HIV22598.1"/>
    </source>
</evidence>
<dbReference type="GO" id="GO:0005524">
    <property type="term" value="F:ATP binding"/>
    <property type="evidence" value="ECO:0007669"/>
    <property type="project" value="UniProtKB-UniRule"/>
</dbReference>
<dbReference type="Pfam" id="PF12705">
    <property type="entry name" value="PDDEXK_1"/>
    <property type="match status" value="1"/>
</dbReference>
<keyword evidence="1 13" id="KW-0540">Nuclease</keyword>
<dbReference type="InterPro" id="IPR014016">
    <property type="entry name" value="UvrD-like_ATP-bd"/>
</dbReference>